<dbReference type="CDD" id="cd11614">
    <property type="entry name" value="SAF_CpaB_FlgA_like"/>
    <property type="match status" value="1"/>
</dbReference>
<dbReference type="Proteomes" id="UP001596189">
    <property type="component" value="Unassembled WGS sequence"/>
</dbReference>
<dbReference type="NCBIfam" id="TIGR03177">
    <property type="entry name" value="pilus_cpaB"/>
    <property type="match status" value="1"/>
</dbReference>
<reference evidence="4" key="1">
    <citation type="journal article" date="2019" name="Int. J. Syst. Evol. Microbiol.">
        <title>The Global Catalogue of Microorganisms (GCM) 10K type strain sequencing project: providing services to taxonomists for standard genome sequencing and annotation.</title>
        <authorList>
            <consortium name="The Broad Institute Genomics Platform"/>
            <consortium name="The Broad Institute Genome Sequencing Center for Infectious Disease"/>
            <person name="Wu L."/>
            <person name="Ma J."/>
        </authorList>
    </citation>
    <scope>NUCLEOTIDE SEQUENCE [LARGE SCALE GENOMIC DNA]</scope>
    <source>
        <strain evidence="4">KACC 14249</strain>
    </source>
</reference>
<dbReference type="InterPro" id="IPR013974">
    <property type="entry name" value="SAF"/>
</dbReference>
<comment type="caution">
    <text evidence="3">The sequence shown here is derived from an EMBL/GenBank/DDBJ whole genome shotgun (WGS) entry which is preliminary data.</text>
</comment>
<sequence length="244" mass="25868">MNPRQRRGVLLMVMAGLAAVVVFVALASYVGQVNSQVGAKMTVWKASKDVPAFSQLTSADLEQVSVPEKWAPSTSVTNSEQLDGRKVGFNVKAGTFITQDMLVPPSDLSPTEREIAIDVNAVTGVAGRVQPGDFVDIYAVFADVPGLAKQVRVLVRNVRVISVGGRQTVQADPSQDEDGKASDVIPVSLALEPNDALAVTYAGAFAEEVRLVKLPTGNTQNRSGESDKYDAERLGGKAVAEEGK</sequence>
<dbReference type="SMART" id="SM00858">
    <property type="entry name" value="SAF"/>
    <property type="match status" value="1"/>
</dbReference>
<feature type="domain" description="SAF" evidence="2">
    <location>
        <begin position="41"/>
        <end position="103"/>
    </location>
</feature>
<name>A0ABW1J9E7_9ACTN</name>
<evidence type="ECO:0000313" key="4">
    <source>
        <dbReference type="Proteomes" id="UP001596189"/>
    </source>
</evidence>
<dbReference type="Pfam" id="PF08666">
    <property type="entry name" value="SAF"/>
    <property type="match status" value="1"/>
</dbReference>
<dbReference type="RefSeq" id="WP_345716424.1">
    <property type="nucleotide sequence ID" value="NZ_BAABFP010000005.1"/>
</dbReference>
<feature type="compositionally biased region" description="Basic and acidic residues" evidence="1">
    <location>
        <begin position="224"/>
        <end position="244"/>
    </location>
</feature>
<organism evidence="3 4">
    <name type="scientific">Angustibacter luteus</name>
    <dbReference type="NCBI Taxonomy" id="658456"/>
    <lineage>
        <taxon>Bacteria</taxon>
        <taxon>Bacillati</taxon>
        <taxon>Actinomycetota</taxon>
        <taxon>Actinomycetes</taxon>
        <taxon>Kineosporiales</taxon>
        <taxon>Kineosporiaceae</taxon>
    </lineage>
</organism>
<protein>
    <submittedName>
        <fullName evidence="3">Flp pilus assembly protein CpaB</fullName>
    </submittedName>
</protein>
<dbReference type="Pfam" id="PF16976">
    <property type="entry name" value="RcpC"/>
    <property type="match status" value="1"/>
</dbReference>
<dbReference type="InterPro" id="IPR017592">
    <property type="entry name" value="Pilus_assmbl_Flp-typ_CpaB"/>
</dbReference>
<dbReference type="EMBL" id="JBHSRD010000002">
    <property type="protein sequence ID" value="MFC6005533.1"/>
    <property type="molecule type" value="Genomic_DNA"/>
</dbReference>
<feature type="region of interest" description="Disordered" evidence="1">
    <location>
        <begin position="216"/>
        <end position="244"/>
    </location>
</feature>
<proteinExistence type="predicted"/>
<dbReference type="InterPro" id="IPR031571">
    <property type="entry name" value="RcpC_dom"/>
</dbReference>
<accession>A0ABW1J9E7</accession>
<keyword evidence="4" id="KW-1185">Reference proteome</keyword>
<evidence type="ECO:0000313" key="3">
    <source>
        <dbReference type="EMBL" id="MFC6005533.1"/>
    </source>
</evidence>
<gene>
    <name evidence="3" type="primary">cpaB</name>
    <name evidence="3" type="ORF">ACFQDO_00180</name>
</gene>
<evidence type="ECO:0000259" key="2">
    <source>
        <dbReference type="SMART" id="SM00858"/>
    </source>
</evidence>
<evidence type="ECO:0000256" key="1">
    <source>
        <dbReference type="SAM" id="MobiDB-lite"/>
    </source>
</evidence>